<reference evidence="1 2" key="1">
    <citation type="journal article" date="2017" name="Nat. Commun.">
        <title>Genome assembly with in vitro proximity ligation data and whole-genome triplication in lettuce.</title>
        <authorList>
            <person name="Reyes-Chin-Wo S."/>
            <person name="Wang Z."/>
            <person name="Yang X."/>
            <person name="Kozik A."/>
            <person name="Arikit S."/>
            <person name="Song C."/>
            <person name="Xia L."/>
            <person name="Froenicke L."/>
            <person name="Lavelle D.O."/>
            <person name="Truco M.J."/>
            <person name="Xia R."/>
            <person name="Zhu S."/>
            <person name="Xu C."/>
            <person name="Xu H."/>
            <person name="Xu X."/>
            <person name="Cox K."/>
            <person name="Korf I."/>
            <person name="Meyers B.C."/>
            <person name="Michelmore R.W."/>
        </authorList>
    </citation>
    <scope>NUCLEOTIDE SEQUENCE [LARGE SCALE GENOMIC DNA]</scope>
    <source>
        <strain evidence="2">cv. Salinas</strain>
        <tissue evidence="1">Seedlings</tissue>
    </source>
</reference>
<keyword evidence="2" id="KW-1185">Reference proteome</keyword>
<gene>
    <name evidence="1" type="ORF">LSAT_V11C900488360</name>
</gene>
<evidence type="ECO:0000313" key="1">
    <source>
        <dbReference type="EMBL" id="KAJ0185864.1"/>
    </source>
</evidence>
<name>A0A9R1UEX0_LACSA</name>
<organism evidence="1 2">
    <name type="scientific">Lactuca sativa</name>
    <name type="common">Garden lettuce</name>
    <dbReference type="NCBI Taxonomy" id="4236"/>
    <lineage>
        <taxon>Eukaryota</taxon>
        <taxon>Viridiplantae</taxon>
        <taxon>Streptophyta</taxon>
        <taxon>Embryophyta</taxon>
        <taxon>Tracheophyta</taxon>
        <taxon>Spermatophyta</taxon>
        <taxon>Magnoliopsida</taxon>
        <taxon>eudicotyledons</taxon>
        <taxon>Gunneridae</taxon>
        <taxon>Pentapetalae</taxon>
        <taxon>asterids</taxon>
        <taxon>campanulids</taxon>
        <taxon>Asterales</taxon>
        <taxon>Asteraceae</taxon>
        <taxon>Cichorioideae</taxon>
        <taxon>Cichorieae</taxon>
        <taxon>Lactucinae</taxon>
        <taxon>Lactuca</taxon>
    </lineage>
</organism>
<dbReference type="EMBL" id="NBSK02000009">
    <property type="protein sequence ID" value="KAJ0185864.1"/>
    <property type="molecule type" value="Genomic_DNA"/>
</dbReference>
<accession>A0A9R1UEX0</accession>
<evidence type="ECO:0008006" key="3">
    <source>
        <dbReference type="Google" id="ProtNLM"/>
    </source>
</evidence>
<sequence length="84" mass="9213">MYRLCLSDEGNVSGPSVECGVSSVARVSSVGNDVIDGLVANVNEVNFSGYIVCSISLWHKRLAHTNVKNIEKMQTKVDIYMFIC</sequence>
<dbReference type="AlphaFoldDB" id="A0A9R1UEX0"/>
<comment type="caution">
    <text evidence="1">The sequence shown here is derived from an EMBL/GenBank/DDBJ whole genome shotgun (WGS) entry which is preliminary data.</text>
</comment>
<protein>
    <recommendedName>
        <fullName evidence="3">GAG-pre-integrase domain-containing protein</fullName>
    </recommendedName>
</protein>
<dbReference type="Proteomes" id="UP000235145">
    <property type="component" value="Unassembled WGS sequence"/>
</dbReference>
<proteinExistence type="predicted"/>
<evidence type="ECO:0000313" key="2">
    <source>
        <dbReference type="Proteomes" id="UP000235145"/>
    </source>
</evidence>